<evidence type="ECO:0000313" key="2">
    <source>
        <dbReference type="EMBL" id="MQY25861.1"/>
    </source>
</evidence>
<dbReference type="GO" id="GO:0016747">
    <property type="term" value="F:acyltransferase activity, transferring groups other than amino-acyl groups"/>
    <property type="evidence" value="ECO:0007669"/>
    <property type="project" value="InterPro"/>
</dbReference>
<accession>A0A7K0DJU9</accession>
<organism evidence="2 3">
    <name type="scientific">Nocardia aurantia</name>
    <dbReference type="NCBI Taxonomy" id="2585199"/>
    <lineage>
        <taxon>Bacteria</taxon>
        <taxon>Bacillati</taxon>
        <taxon>Actinomycetota</taxon>
        <taxon>Actinomycetes</taxon>
        <taxon>Mycobacteriales</taxon>
        <taxon>Nocardiaceae</taxon>
        <taxon>Nocardia</taxon>
    </lineage>
</organism>
<dbReference type="PROSITE" id="PS51186">
    <property type="entry name" value="GNAT"/>
    <property type="match status" value="1"/>
</dbReference>
<evidence type="ECO:0000313" key="3">
    <source>
        <dbReference type="Proteomes" id="UP000431401"/>
    </source>
</evidence>
<dbReference type="CDD" id="cd04301">
    <property type="entry name" value="NAT_SF"/>
    <property type="match status" value="1"/>
</dbReference>
<dbReference type="OrthoDB" id="4653355at2"/>
<name>A0A7K0DJU9_9NOCA</name>
<dbReference type="Gene3D" id="3.40.630.30">
    <property type="match status" value="1"/>
</dbReference>
<dbReference type="EMBL" id="WEGI01000003">
    <property type="protein sequence ID" value="MQY25861.1"/>
    <property type="molecule type" value="Genomic_DNA"/>
</dbReference>
<dbReference type="Pfam" id="PF00583">
    <property type="entry name" value="Acetyltransf_1"/>
    <property type="match status" value="1"/>
</dbReference>
<evidence type="ECO:0000259" key="1">
    <source>
        <dbReference type="PROSITE" id="PS51186"/>
    </source>
</evidence>
<dbReference type="InterPro" id="IPR000182">
    <property type="entry name" value="GNAT_dom"/>
</dbReference>
<dbReference type="AlphaFoldDB" id="A0A7K0DJU9"/>
<protein>
    <recommendedName>
        <fullName evidence="1">N-acetyltransferase domain-containing protein</fullName>
    </recommendedName>
</protein>
<feature type="domain" description="N-acetyltransferase" evidence="1">
    <location>
        <begin position="2"/>
        <end position="188"/>
    </location>
</feature>
<dbReference type="RefSeq" id="WP_153339736.1">
    <property type="nucleotide sequence ID" value="NZ_WEGI01000003.1"/>
</dbReference>
<dbReference type="Proteomes" id="UP000431401">
    <property type="component" value="Unassembled WGS sequence"/>
</dbReference>
<keyword evidence="3" id="KW-1185">Reference proteome</keyword>
<dbReference type="InterPro" id="IPR016181">
    <property type="entry name" value="Acyl_CoA_acyltransferase"/>
</dbReference>
<dbReference type="SUPFAM" id="SSF55729">
    <property type="entry name" value="Acyl-CoA N-acyltransferases (Nat)"/>
    <property type="match status" value="1"/>
</dbReference>
<reference evidence="2 3" key="1">
    <citation type="submission" date="2019-10" db="EMBL/GenBank/DDBJ databases">
        <title>Nocardia macrotermitis sp. nov. and Nocardia aurantia sp. nov., isolated from the gut of fungus growing-termite Macrotermes natalensis.</title>
        <authorList>
            <person name="Benndorf R."/>
            <person name="Schwitalla J."/>
            <person name="Martin K."/>
            <person name="De Beer W."/>
            <person name="Kaster A.-K."/>
            <person name="Vollmers J."/>
            <person name="Poulsen M."/>
            <person name="Beemelmanns C."/>
        </authorList>
    </citation>
    <scope>NUCLEOTIDE SEQUENCE [LARGE SCALE GENOMIC DNA]</scope>
    <source>
        <strain evidence="2 3">RB56</strain>
    </source>
</reference>
<comment type="caution">
    <text evidence="2">The sequence shown here is derived from an EMBL/GenBank/DDBJ whole genome shotgun (WGS) entry which is preliminary data.</text>
</comment>
<proteinExistence type="predicted"/>
<sequence>MITFRELTDEAADLATLRTFYDTLYVAEFPDPDERESLANMAGYLRRKHRGWYGRNSYHIVLGVAGGEVVAASISDYLAEPNTGVIEFLLIAPTCRGSGAGRKLLAHTESLLDADARRAHGRPLDAILAEMNDPLATSAQTDNLDPVTRSLIWHRWGYHGLDFPYVQPALSPDQDPVTNLILIGKPLRTDWSAAIPAPVVVSTVHEYLRWAMRIDEPDDCAEFRAMATALARADAVPLLPLDRYVGRDDAFDLRTATGEDEFAAAMTLYRSVFPPGPATVAESAFRRARADPGHRLWTLRRTRDDPAPTGLASFFALPAAGFAGYLALTGRLRHAGLLRPLVARMETELLAHRRRLHGWYAELAPGADPAPFRRIGCHELAIDYHQPAPDIPIRLVYKATGRVYAPPELTTDDLLADLEDVLAVVYGIAAPREHPTIRRLRAALPRSPGAVVPLR</sequence>
<gene>
    <name evidence="2" type="ORF">NRB56_14200</name>
</gene>